<gene>
    <name evidence="2" type="ORF">HMPREF0654_08115</name>
</gene>
<keyword evidence="1" id="KW-0812">Transmembrane</keyword>
<dbReference type="EMBL" id="JRNR01000080">
    <property type="protein sequence ID" value="KGF48683.1"/>
    <property type="molecule type" value="Genomic_DNA"/>
</dbReference>
<evidence type="ECO:0000313" key="3">
    <source>
        <dbReference type="Proteomes" id="UP000029538"/>
    </source>
</evidence>
<dbReference type="RefSeq" id="WP_036883792.1">
    <property type="nucleotide sequence ID" value="NZ_JRNR01000080.1"/>
</dbReference>
<evidence type="ECO:0000313" key="2">
    <source>
        <dbReference type="EMBL" id="KGF48683.1"/>
    </source>
</evidence>
<keyword evidence="1" id="KW-1133">Transmembrane helix</keyword>
<accession>A0A096ANL9</accession>
<feature type="transmembrane region" description="Helical" evidence="1">
    <location>
        <begin position="20"/>
        <end position="40"/>
    </location>
</feature>
<keyword evidence="1" id="KW-0472">Membrane</keyword>
<reference evidence="2 3" key="1">
    <citation type="submission" date="2014-07" db="EMBL/GenBank/DDBJ databases">
        <authorList>
            <person name="McCorrison J."/>
            <person name="Sanka R."/>
            <person name="Torralba M."/>
            <person name="Gillis M."/>
            <person name="Haft D.H."/>
            <person name="Methe B."/>
            <person name="Sutton G."/>
            <person name="Nelson K.E."/>
        </authorList>
    </citation>
    <scope>NUCLEOTIDE SEQUENCE [LARGE SCALE GENOMIC DNA]</scope>
    <source>
        <strain evidence="2 3">DNF00882</strain>
    </source>
</reference>
<name>A0A096ANL9_9BACT</name>
<organism evidence="2 3">
    <name type="scientific">Prevotella disiens DNF00882</name>
    <dbReference type="NCBI Taxonomy" id="1401075"/>
    <lineage>
        <taxon>Bacteria</taxon>
        <taxon>Pseudomonadati</taxon>
        <taxon>Bacteroidota</taxon>
        <taxon>Bacteroidia</taxon>
        <taxon>Bacteroidales</taxon>
        <taxon>Prevotellaceae</taxon>
        <taxon>Prevotella</taxon>
    </lineage>
</organism>
<comment type="caution">
    <text evidence="2">The sequence shown here is derived from an EMBL/GenBank/DDBJ whole genome shotgun (WGS) entry which is preliminary data.</text>
</comment>
<proteinExistence type="predicted"/>
<dbReference type="Proteomes" id="UP000029538">
    <property type="component" value="Unassembled WGS sequence"/>
</dbReference>
<protein>
    <submittedName>
        <fullName evidence="2">Uncharacterized protein</fullName>
    </submittedName>
</protein>
<sequence>MNKNYFQKYGTKIVSKMTKYILVLLIAGVTWVVAISPSMYKRGEQLYEQGKKFYNEERNPSSATMFYQKNSDSSVINIIEKEKK</sequence>
<dbReference type="AlphaFoldDB" id="A0A096ANL9"/>
<evidence type="ECO:0000256" key="1">
    <source>
        <dbReference type="SAM" id="Phobius"/>
    </source>
</evidence>